<dbReference type="Gene3D" id="1.25.40.10">
    <property type="entry name" value="Tetratricopeptide repeat domain"/>
    <property type="match status" value="4"/>
</dbReference>
<feature type="repeat" description="TPR" evidence="7">
    <location>
        <begin position="723"/>
        <end position="756"/>
    </location>
</feature>
<dbReference type="PANTHER" id="PTHR12558">
    <property type="entry name" value="CELL DIVISION CYCLE 16,23,27"/>
    <property type="match status" value="1"/>
</dbReference>
<dbReference type="InterPro" id="IPR019734">
    <property type="entry name" value="TPR_rpt"/>
</dbReference>
<evidence type="ECO:0000313" key="11">
    <source>
        <dbReference type="Proteomes" id="UP001324794"/>
    </source>
</evidence>
<comment type="pathway">
    <text evidence="2">Glycan metabolism; bacterial cellulose biosynthesis.</text>
</comment>
<dbReference type="Pfam" id="PF13432">
    <property type="entry name" value="TPR_16"/>
    <property type="match status" value="1"/>
</dbReference>
<dbReference type="PRINTS" id="PR01441">
    <property type="entry name" value="CELLSNTHASEC"/>
</dbReference>
<comment type="function">
    <text evidence="1">Required for maximal bacterial cellulose synthesis.</text>
</comment>
<evidence type="ECO:0000256" key="6">
    <source>
        <dbReference type="ARBA" id="ARBA00022916"/>
    </source>
</evidence>
<dbReference type="PROSITE" id="PS50005">
    <property type="entry name" value="TPR"/>
    <property type="match status" value="3"/>
</dbReference>
<feature type="repeat" description="TPR" evidence="7">
    <location>
        <begin position="310"/>
        <end position="343"/>
    </location>
</feature>
<keyword evidence="3" id="KW-0732">Signal</keyword>
<evidence type="ECO:0000256" key="8">
    <source>
        <dbReference type="SAM" id="MobiDB-lite"/>
    </source>
</evidence>
<dbReference type="PANTHER" id="PTHR12558:SF33">
    <property type="entry name" value="BLL7664 PROTEIN"/>
    <property type="match status" value="1"/>
</dbReference>
<dbReference type="InterPro" id="IPR008410">
    <property type="entry name" value="BCSC_C"/>
</dbReference>
<feature type="region of interest" description="Disordered" evidence="8">
    <location>
        <begin position="823"/>
        <end position="873"/>
    </location>
</feature>
<protein>
    <submittedName>
        <fullName evidence="10">Cellulose synthase subunit BcsC-related outer membrane protein</fullName>
    </submittedName>
</protein>
<keyword evidence="5 7" id="KW-0802">TPR repeat</keyword>
<dbReference type="Pfam" id="PF14559">
    <property type="entry name" value="TPR_19"/>
    <property type="match status" value="4"/>
</dbReference>
<evidence type="ECO:0000313" key="10">
    <source>
        <dbReference type="EMBL" id="WQH11091.1"/>
    </source>
</evidence>
<dbReference type="InterPro" id="IPR011990">
    <property type="entry name" value="TPR-like_helical_dom_sf"/>
</dbReference>
<keyword evidence="11" id="KW-1185">Reference proteome</keyword>
<dbReference type="EMBL" id="CP140255">
    <property type="protein sequence ID" value="WQH11091.1"/>
    <property type="molecule type" value="Genomic_DNA"/>
</dbReference>
<dbReference type="InterPro" id="IPR003921">
    <property type="entry name" value="Cell_synth_C"/>
</dbReference>
<dbReference type="RefSeq" id="WP_133732814.1">
    <property type="nucleotide sequence ID" value="NZ_CP140255.1"/>
</dbReference>
<feature type="domain" description="Cellulose synthase operon C C-terminal" evidence="9">
    <location>
        <begin position="1054"/>
        <end position="1380"/>
    </location>
</feature>
<gene>
    <name evidence="10" type="ORF">SR894_13070</name>
</gene>
<evidence type="ECO:0000256" key="4">
    <source>
        <dbReference type="ARBA" id="ARBA00022737"/>
    </source>
</evidence>
<evidence type="ECO:0000256" key="7">
    <source>
        <dbReference type="PROSITE-ProRule" id="PRU00339"/>
    </source>
</evidence>
<name>A0ABZ0YGP7_9GAMM</name>
<feature type="repeat" description="TPR" evidence="7">
    <location>
        <begin position="276"/>
        <end position="309"/>
    </location>
</feature>
<dbReference type="SMART" id="SM00028">
    <property type="entry name" value="TPR"/>
    <property type="match status" value="7"/>
</dbReference>
<dbReference type="Pfam" id="PF05420">
    <property type="entry name" value="BCSC_C"/>
    <property type="match status" value="1"/>
</dbReference>
<evidence type="ECO:0000256" key="3">
    <source>
        <dbReference type="ARBA" id="ARBA00022729"/>
    </source>
</evidence>
<organism evidence="10 11">
    <name type="scientific">Vreelandella neptunia</name>
    <dbReference type="NCBI Taxonomy" id="115551"/>
    <lineage>
        <taxon>Bacteria</taxon>
        <taxon>Pseudomonadati</taxon>
        <taxon>Pseudomonadota</taxon>
        <taxon>Gammaproteobacteria</taxon>
        <taxon>Oceanospirillales</taxon>
        <taxon>Halomonadaceae</taxon>
        <taxon>Vreelandella</taxon>
    </lineage>
</organism>
<keyword evidence="4" id="KW-0677">Repeat</keyword>
<evidence type="ECO:0000256" key="5">
    <source>
        <dbReference type="ARBA" id="ARBA00022803"/>
    </source>
</evidence>
<proteinExistence type="predicted"/>
<accession>A0ABZ0YGP7</accession>
<dbReference type="SUPFAM" id="SSF48452">
    <property type="entry name" value="TPR-like"/>
    <property type="match status" value="3"/>
</dbReference>
<feature type="compositionally biased region" description="Low complexity" evidence="8">
    <location>
        <begin position="823"/>
        <end position="832"/>
    </location>
</feature>
<dbReference type="Proteomes" id="UP001324794">
    <property type="component" value="Chromosome"/>
</dbReference>
<evidence type="ECO:0000259" key="9">
    <source>
        <dbReference type="Pfam" id="PF05420"/>
    </source>
</evidence>
<keyword evidence="6" id="KW-0135">Cellulose biosynthesis</keyword>
<evidence type="ECO:0000256" key="1">
    <source>
        <dbReference type="ARBA" id="ARBA00003476"/>
    </source>
</evidence>
<dbReference type="SUPFAM" id="SSF56935">
    <property type="entry name" value="Porins"/>
    <property type="match status" value="1"/>
</dbReference>
<sequence>MHNLLSTLASAKYKKRVLISALACSFPGGLLLAQENTSSALEALLNQADYWQENQRPDLARDALERYLDGRPDHPEVLYRLARQALINDDVEDAQEWINRLEQLNADDPRLADLRRMERGQNLDSSQLERARQLARNNQYQEAATIYRALFGGQTPTRELAVEYYQTLAGAGDAGWREARAGLQQFNDDYADDHEIELALGEVLTYREGTRREGIETLARLAQSSDSSVAGPAQEAWKQALIWLSATPADEQLYQAYLDRFPQDTSVAERFDEATTQTRRGAGYIAMESNNTRDAEAAFQAALEEDPDDAEAKAGLGILRLRQQRFNEARTLLQEAMDEAPSRRDEWMPAFQNASFYARLTEARRLADANNLERALSQVRPLTQQGGDAGRSARLLEADILKRQRRLDAAEQAYRRILSDWNNNADARLGLAQVLAEKGDWEEAQQIAQNLPASMREQLTGVASGQVNELRNRAQNGDAFEAETALRQAIELVPGDPWARLDLARLLKTQGQDEDARQVISVLDRPTASAEQRYAYALYASESDQWDEVQRTLSVIPTDELTEPMRILRQQARLQQPLQQAIAQIERGNRAAGINTLERLYASDSDLNPRQVGQIASMLSDAGETREAARWVDRDLRQGFNPEYASAYLTHSLVLAQDERPAEARQLLDRINQQADVSLSRDDLTSVETGIAVIEADSLRRSGQLASAYEALAAPLRENPDDEGLLLAMGRLYADGQRYSQAEQIYTYALTRHPESDSALQGAVQTTLSSGRPKKAQQLLDRYMTGTDTPEKLLLQAQVARSNGDSNRALALLTEARQSLGSSGGALALSSSNPFEDRARGRQSELNGRPSWLPGGSGSYSAGSERAVASTPSVRQQIDNLAREIRYERAPRLTGEFAFNFRDGESGLSEQNRVEAPVSFSAAPFGEGRFEVTITPTSIDAGTPSGNSVQRFGRSALAESAGTLNQSLNELSPILDQIQSTVTTFFTAQDRLATAQANPDIPESEIARLTAELEAAESNYTSALERNPVYEAGLRIEDLTQAQRDVFVAYLGEQGVDFDNLALNGESADSFANSRELIETSLAGIQSRLQSASRVARPGSQRESGAALALGYQHGDVKIDVGSTPLGFDETNIVGGINWTPNITENTSLSLTAERRAVKDSVLSYAGAYDAQTGDTWGGVVSTGGRLGINYDTSNGGLYANAGMYEYTGDNVADNTAYDLSLGGYLRPINNERRQLQTGVNVTAMAYDKDLSHFTYGHGGYFSPQDYVSISFPLRYQENVSEDLSWAAQVSPGYQSYSTDDIDYFPTDPASQELLDIFSTLGATPESRYSGESVSGAGVSVSGEVKYNMTPELSLGGRVGFNSFGDYKDTSAAMFMNYTFGGGSD</sequence>
<reference evidence="10 11" key="1">
    <citation type="submission" date="2023-11" db="EMBL/GenBank/DDBJ databases">
        <title>MicrobeMod: A computational toolkit for identifying prokaryotic methylation and restriction-modification with nanopore sequencing.</title>
        <authorList>
            <person name="Crits-Christoph A."/>
            <person name="Kang S.C."/>
            <person name="Lee H."/>
            <person name="Ostrov N."/>
        </authorList>
    </citation>
    <scope>NUCLEOTIDE SEQUENCE [LARGE SCALE GENOMIC DNA]</scope>
    <source>
        <strain evidence="10 11">ATCC BAA-805</strain>
    </source>
</reference>
<evidence type="ECO:0000256" key="2">
    <source>
        <dbReference type="ARBA" id="ARBA00005186"/>
    </source>
</evidence>